<dbReference type="EMBL" id="WMFL01000085">
    <property type="protein sequence ID" value="NJI03569.1"/>
    <property type="molecule type" value="Genomic_DNA"/>
</dbReference>
<evidence type="ECO:0000313" key="4">
    <source>
        <dbReference type="EMBL" id="OTW31133.1"/>
    </source>
</evidence>
<feature type="domain" description="Nudix hydrolase" evidence="2">
    <location>
        <begin position="22"/>
        <end position="150"/>
    </location>
</feature>
<organism evidence="3 6">
    <name type="scientific">Staphylococcus agnetis</name>
    <dbReference type="NCBI Taxonomy" id="985762"/>
    <lineage>
        <taxon>Bacteria</taxon>
        <taxon>Bacillati</taxon>
        <taxon>Bacillota</taxon>
        <taxon>Bacilli</taxon>
        <taxon>Bacillales</taxon>
        <taxon>Staphylococcaceae</taxon>
        <taxon>Staphylococcus</taxon>
    </lineage>
</organism>
<evidence type="ECO:0000313" key="5">
    <source>
        <dbReference type="Proteomes" id="UP000195208"/>
    </source>
</evidence>
<dbReference type="NCBIfam" id="TIGR02705">
    <property type="entry name" value="nudix_YtkD"/>
    <property type="match status" value="1"/>
</dbReference>
<dbReference type="InterPro" id="IPR015797">
    <property type="entry name" value="NUDIX_hydrolase-like_dom_sf"/>
</dbReference>
<dbReference type="Proteomes" id="UP000646308">
    <property type="component" value="Unassembled WGS sequence"/>
</dbReference>
<evidence type="ECO:0000313" key="6">
    <source>
        <dbReference type="Proteomes" id="UP000646308"/>
    </source>
</evidence>
<dbReference type="GO" id="GO:0016787">
    <property type="term" value="F:hydrolase activity"/>
    <property type="evidence" value="ECO:0007669"/>
    <property type="project" value="UniProtKB-KW"/>
</dbReference>
<dbReference type="Gene3D" id="3.90.79.10">
    <property type="entry name" value="Nucleoside Triphosphate Pyrophosphohydrolase"/>
    <property type="match status" value="1"/>
</dbReference>
<proteinExistence type="predicted"/>
<protein>
    <submittedName>
        <fullName evidence="3">Nucleoside triphosphatase YtkD</fullName>
    </submittedName>
</protein>
<accession>A0A242VFI8</accession>
<keyword evidence="1" id="KW-0378">Hydrolase</keyword>
<dbReference type="SUPFAM" id="SSF55811">
    <property type="entry name" value="Nudix"/>
    <property type="match status" value="1"/>
</dbReference>
<gene>
    <name evidence="3" type="primary">ytkD</name>
    <name evidence="4" type="ORF">B9M88_06645</name>
    <name evidence="3" type="ORF">GLV84_12080</name>
</gene>
<evidence type="ECO:0000259" key="2">
    <source>
        <dbReference type="PROSITE" id="PS51462"/>
    </source>
</evidence>
<dbReference type="EMBL" id="NEFX01000012">
    <property type="protein sequence ID" value="OTW31133.1"/>
    <property type="molecule type" value="Genomic_DNA"/>
</dbReference>
<sequence>MEFIDQKNQHIKLRYCKPNDQPTGDHVLGLTLYRNTMLFTKHRLRGIEFPGGKCEKGESTLQALAREIYEETGGHLQTAYYIAQYTVTNAQRSFTKDVYVCIIDAIEPKVDYFETHGPIRFQSIEEVPKGDKSFLLEDPAILKCVERMTELGFYDT</sequence>
<evidence type="ECO:0000256" key="1">
    <source>
        <dbReference type="ARBA" id="ARBA00022801"/>
    </source>
</evidence>
<dbReference type="Proteomes" id="UP000195208">
    <property type="component" value="Unassembled WGS sequence"/>
</dbReference>
<dbReference type="PROSITE" id="PS51462">
    <property type="entry name" value="NUDIX"/>
    <property type="match status" value="1"/>
</dbReference>
<dbReference type="RefSeq" id="WP_060551303.1">
    <property type="nucleotide sequence ID" value="NZ_CP009623.1"/>
</dbReference>
<evidence type="ECO:0000313" key="3">
    <source>
        <dbReference type="EMBL" id="NJI03569.1"/>
    </source>
</evidence>
<comment type="caution">
    <text evidence="3">The sequence shown here is derived from an EMBL/GenBank/DDBJ whole genome shotgun (WGS) entry which is preliminary data.</text>
</comment>
<keyword evidence="5" id="KW-1185">Reference proteome</keyword>
<dbReference type="GeneID" id="57691878"/>
<dbReference type="KEGG" id="sagq:EP23_04695"/>
<reference evidence="4 5" key="1">
    <citation type="submission" date="2017-04" db="EMBL/GenBank/DDBJ databases">
        <title>Staphylococcus agnetis, a potential pathogen in the broiler production.</title>
        <authorList>
            <person name="Poulsen L."/>
        </authorList>
    </citation>
    <scope>NUCLEOTIDE SEQUENCE [LARGE SCALE GENOMIC DNA]</scope>
    <source>
        <strain evidence="4 5">723_310714_2_2_spleen</strain>
    </source>
</reference>
<dbReference type="Pfam" id="PF00293">
    <property type="entry name" value="NUDIX"/>
    <property type="match status" value="1"/>
</dbReference>
<name>A0A242VFI8_9STAP</name>
<dbReference type="InterPro" id="IPR000086">
    <property type="entry name" value="NUDIX_hydrolase_dom"/>
</dbReference>
<dbReference type="AlphaFoldDB" id="A0A242VFI8"/>
<dbReference type="PROSITE" id="PS00893">
    <property type="entry name" value="NUDIX_BOX"/>
    <property type="match status" value="1"/>
</dbReference>
<dbReference type="InterPro" id="IPR020084">
    <property type="entry name" value="NUDIX_hydrolase_CS"/>
</dbReference>
<reference evidence="3" key="2">
    <citation type="submission" date="2019-11" db="EMBL/GenBank/DDBJ databases">
        <title>Whole genome comparisons of Staphylococcus agnetis isolates from cattle and chickens.</title>
        <authorList>
            <person name="Rhoads D."/>
            <person name="Shwani A."/>
            <person name="Adkins P."/>
            <person name="Calcutt M."/>
            <person name="Middleton J."/>
        </authorList>
    </citation>
    <scope>NUCLEOTIDE SEQUENCE</scope>
    <source>
        <strain evidence="3">1387</strain>
    </source>
</reference>
<dbReference type="InterPro" id="IPR014078">
    <property type="entry name" value="Nudix_YtkD"/>
</dbReference>
<dbReference type="OrthoDB" id="9131041at2"/>